<feature type="region of interest" description="Disordered" evidence="1">
    <location>
        <begin position="450"/>
        <end position="482"/>
    </location>
</feature>
<dbReference type="InterPro" id="IPR018712">
    <property type="entry name" value="Tle1-like_cat"/>
</dbReference>
<evidence type="ECO:0000256" key="1">
    <source>
        <dbReference type="SAM" id="MobiDB-lite"/>
    </source>
</evidence>
<evidence type="ECO:0000259" key="2">
    <source>
        <dbReference type="Pfam" id="PF09994"/>
    </source>
</evidence>
<evidence type="ECO:0000313" key="3">
    <source>
        <dbReference type="EMBL" id="KAF2842814.1"/>
    </source>
</evidence>
<dbReference type="InterPro" id="IPR029058">
    <property type="entry name" value="AB_hydrolase_fold"/>
</dbReference>
<sequence length="628" mass="71748">MANNQSEKLPTTSNRHAPSNGANNEHYDPAKRVGKRERKKFILCFDGTGNRFTGTDTDSNILKIYRMMDRADGSQFHYYQPGIGTYVTTTSFTHTSTVSKIKSWYAKAKDSAVGSSFAEHVMGGYKFLMRYYTPGDDIFFFGFSRGAYTARFLAEMLDHVGLLSPGNEEMARFAWKTFQTWQIREDKTEEDKKEKRQLLEFMCAFRETFSRPVRRIRFLGLFDTVNSVPRFENAWMQRSRFPYTARSSAKVIRHAVAIDERRAKFRQDLISEVRCKKKHHRRRSYWHATSSAITAGQGDDDIPRGGPVTEDHRYKKPARNDLRPTLLEKFRDPSEVSGVRSLSPNYRRASFQSGHESHLTSISQTSVLEIKHYEDSDSGEEREQDILEVWFPGCHADIGGGLPLHDGEDAALSHVPLVWMVQEAQRAGLRFDETKLQRLNCCLDFEMTSEGPPGAPIPQIEIDPASPDPESGAPRLIQHPNPSSLHHDVTSEFNRILHAAATRGKIHDVLQFNNGLPRLSVISWNIMEYLPFRRMDLQEDGSWKSITWPLPKGEVRDIPDEVIVHNSVLRRMEADPTYRPGNLICGGGGRGVRRAPPEFGIGEWVRWERSNIDPISEVYIRAKPTLKK</sequence>
<dbReference type="EMBL" id="MU006089">
    <property type="protein sequence ID" value="KAF2842814.1"/>
    <property type="molecule type" value="Genomic_DNA"/>
</dbReference>
<keyword evidence="4" id="KW-1185">Reference proteome</keyword>
<accession>A0A9P4SI88</accession>
<protein>
    <recommendedName>
        <fullName evidence="2">T6SS Phospholipase effector Tle1-like catalytic domain-containing protein</fullName>
    </recommendedName>
</protein>
<organism evidence="3 4">
    <name type="scientific">Patellaria atrata CBS 101060</name>
    <dbReference type="NCBI Taxonomy" id="1346257"/>
    <lineage>
        <taxon>Eukaryota</taxon>
        <taxon>Fungi</taxon>
        <taxon>Dikarya</taxon>
        <taxon>Ascomycota</taxon>
        <taxon>Pezizomycotina</taxon>
        <taxon>Dothideomycetes</taxon>
        <taxon>Dothideomycetes incertae sedis</taxon>
        <taxon>Patellariales</taxon>
        <taxon>Patellariaceae</taxon>
        <taxon>Patellaria</taxon>
    </lineage>
</organism>
<dbReference type="AlphaFoldDB" id="A0A9P4SI88"/>
<evidence type="ECO:0000313" key="4">
    <source>
        <dbReference type="Proteomes" id="UP000799429"/>
    </source>
</evidence>
<reference evidence="3" key="1">
    <citation type="journal article" date="2020" name="Stud. Mycol.">
        <title>101 Dothideomycetes genomes: a test case for predicting lifestyles and emergence of pathogens.</title>
        <authorList>
            <person name="Haridas S."/>
            <person name="Albert R."/>
            <person name="Binder M."/>
            <person name="Bloem J."/>
            <person name="Labutti K."/>
            <person name="Salamov A."/>
            <person name="Andreopoulos B."/>
            <person name="Baker S."/>
            <person name="Barry K."/>
            <person name="Bills G."/>
            <person name="Bluhm B."/>
            <person name="Cannon C."/>
            <person name="Castanera R."/>
            <person name="Culley D."/>
            <person name="Daum C."/>
            <person name="Ezra D."/>
            <person name="Gonzalez J."/>
            <person name="Henrissat B."/>
            <person name="Kuo A."/>
            <person name="Liang C."/>
            <person name="Lipzen A."/>
            <person name="Lutzoni F."/>
            <person name="Magnuson J."/>
            <person name="Mondo S."/>
            <person name="Nolan M."/>
            <person name="Ohm R."/>
            <person name="Pangilinan J."/>
            <person name="Park H.-J."/>
            <person name="Ramirez L."/>
            <person name="Alfaro M."/>
            <person name="Sun H."/>
            <person name="Tritt A."/>
            <person name="Yoshinaga Y."/>
            <person name="Zwiers L.-H."/>
            <person name="Turgeon B."/>
            <person name="Goodwin S."/>
            <person name="Spatafora J."/>
            <person name="Crous P."/>
            <person name="Grigoriev I."/>
        </authorList>
    </citation>
    <scope>NUCLEOTIDE SEQUENCE</scope>
    <source>
        <strain evidence="3">CBS 101060</strain>
    </source>
</reference>
<dbReference type="Proteomes" id="UP000799429">
    <property type="component" value="Unassembled WGS sequence"/>
</dbReference>
<gene>
    <name evidence="3" type="ORF">M501DRAFT_984997</name>
</gene>
<dbReference type="PANTHER" id="PTHR33840">
    <property type="match status" value="1"/>
</dbReference>
<feature type="compositionally biased region" description="Polar residues" evidence="1">
    <location>
        <begin position="1"/>
        <end position="23"/>
    </location>
</feature>
<dbReference type="PANTHER" id="PTHR33840:SF2">
    <property type="entry name" value="TLE1 PHOSPHOLIPASE DOMAIN-CONTAINING PROTEIN"/>
    <property type="match status" value="1"/>
</dbReference>
<dbReference type="SUPFAM" id="SSF53474">
    <property type="entry name" value="alpha/beta-Hydrolases"/>
    <property type="match status" value="1"/>
</dbReference>
<comment type="caution">
    <text evidence="3">The sequence shown here is derived from an EMBL/GenBank/DDBJ whole genome shotgun (WGS) entry which is preliminary data.</text>
</comment>
<dbReference type="OrthoDB" id="3162439at2759"/>
<name>A0A9P4SI88_9PEZI</name>
<proteinExistence type="predicted"/>
<feature type="domain" description="T6SS Phospholipase effector Tle1-like catalytic" evidence="2">
    <location>
        <begin position="39"/>
        <end position="423"/>
    </location>
</feature>
<dbReference type="Pfam" id="PF09994">
    <property type="entry name" value="T6SS_Tle1-like_cat"/>
    <property type="match status" value="1"/>
</dbReference>
<feature type="region of interest" description="Disordered" evidence="1">
    <location>
        <begin position="1"/>
        <end position="31"/>
    </location>
</feature>